<dbReference type="PANTHER" id="PTHR33516:SF2">
    <property type="entry name" value="LEXA REPRESSOR-RELATED"/>
    <property type="match status" value="1"/>
</dbReference>
<dbReference type="InterPro" id="IPR050077">
    <property type="entry name" value="LexA_repressor"/>
</dbReference>
<evidence type="ECO:0000313" key="14">
    <source>
        <dbReference type="Proteomes" id="UP000632377"/>
    </source>
</evidence>
<dbReference type="InterPro" id="IPR036286">
    <property type="entry name" value="LexA/Signal_pep-like_sf"/>
</dbReference>
<accession>A0ABS1T9S9</accession>
<keyword evidence="9" id="KW-0742">SOS response</keyword>
<dbReference type="InterPro" id="IPR027417">
    <property type="entry name" value="P-loop_NTPase"/>
</dbReference>
<keyword evidence="4 10" id="KW-0378">Hydrolase</keyword>
<comment type="caution">
    <text evidence="13">The sequence shown here is derived from an EMBL/GenBank/DDBJ whole genome shotgun (WGS) entry which is preliminary data.</text>
</comment>
<evidence type="ECO:0000256" key="1">
    <source>
        <dbReference type="ARBA" id="ARBA00007484"/>
    </source>
</evidence>
<evidence type="ECO:0000256" key="3">
    <source>
        <dbReference type="ARBA" id="ARBA00022763"/>
    </source>
</evidence>
<dbReference type="EMBL" id="JAESWC010000002">
    <property type="protein sequence ID" value="MBL4935421.1"/>
    <property type="molecule type" value="Genomic_DNA"/>
</dbReference>
<name>A0ABS1T9S9_9CLOT</name>
<protein>
    <submittedName>
        <fullName evidence="13">UvrD-helicase domain-containing protein</fullName>
    </submittedName>
</protein>
<evidence type="ECO:0000259" key="12">
    <source>
        <dbReference type="PROSITE" id="PS51198"/>
    </source>
</evidence>
<dbReference type="PRINTS" id="PR00726">
    <property type="entry name" value="LEXASERPTASE"/>
</dbReference>
<sequence>MKLDAVQSRIIRSKPSSFSLLKGVNGTGKTITAVHRTFYLKNNFCIYDEDRILILAKDSINRDSIRQMYNKIEDETKIEYRTLFTNNMDKVDIYTLGDIINRYYFEYTNSSKKCFKIIQEEKEILTLLQECSQKLRDKYKGTKILRNDYLEFFKDEVLWIKACGYRDLESYQQADRIGRRYKKGKGPSRLLKNSKERQFIFELFESYNKKLQKNSLLDYQDINSIALYQTGKSKNSKYTHIIVDEAQELTKTEIDFISSLRLERSYGSITFIINKSIEPIYSSWFIKGRRLNNLGLGTVKSHLLSKVYITEGEGEKQMNNAQSSFNSMESFKFIDIKNHRSYDFKRDSSIIDEIILEEGNNEESIKAESLKAFPVYSDIAAGEPIMMNNELEAEFYLPEYFIRGAKDCFILRVKGDSMIGANIFDGDHVVIRRQHIAQKGDIVAVDLEGNATLKRLAYNKNIPVLMPENDNYSPIFIHDREASVLGVAVGIIKSIQ</sequence>
<evidence type="ECO:0000256" key="4">
    <source>
        <dbReference type="ARBA" id="ARBA00022801"/>
    </source>
</evidence>
<dbReference type="PROSITE" id="PS51198">
    <property type="entry name" value="UVRD_HELICASE_ATP_BIND"/>
    <property type="match status" value="1"/>
</dbReference>
<dbReference type="Pfam" id="PF00717">
    <property type="entry name" value="Peptidase_S24"/>
    <property type="match status" value="1"/>
</dbReference>
<evidence type="ECO:0000256" key="2">
    <source>
        <dbReference type="ARBA" id="ARBA00022741"/>
    </source>
</evidence>
<dbReference type="Proteomes" id="UP000632377">
    <property type="component" value="Unassembled WGS sequence"/>
</dbReference>
<dbReference type="Pfam" id="PF00580">
    <property type="entry name" value="UvrD-helicase"/>
    <property type="match status" value="1"/>
</dbReference>
<dbReference type="Gene3D" id="3.40.50.300">
    <property type="entry name" value="P-loop containing nucleotide triphosphate hydrolases"/>
    <property type="match status" value="1"/>
</dbReference>
<feature type="domain" description="UvrD-like helicase ATP-binding" evidence="12">
    <location>
        <begin position="2"/>
        <end position="342"/>
    </location>
</feature>
<keyword evidence="2 10" id="KW-0547">Nucleotide-binding</keyword>
<dbReference type="InterPro" id="IPR006197">
    <property type="entry name" value="Peptidase_S24_LexA"/>
</dbReference>
<reference evidence="13 14" key="1">
    <citation type="submission" date="2021-01" db="EMBL/GenBank/DDBJ databases">
        <title>Genome public.</title>
        <authorList>
            <person name="Liu C."/>
            <person name="Sun Q."/>
        </authorList>
    </citation>
    <scope>NUCLEOTIDE SEQUENCE [LARGE SCALE GENOMIC DNA]</scope>
    <source>
        <strain evidence="13 14">YIM B02515</strain>
    </source>
</reference>
<dbReference type="InterPro" id="IPR013986">
    <property type="entry name" value="DExx_box_DNA_helicase_dom_sf"/>
</dbReference>
<comment type="similarity">
    <text evidence="1 11">Belongs to the peptidase S24 family.</text>
</comment>
<dbReference type="InterPro" id="IPR014016">
    <property type="entry name" value="UvrD-like_ATP-bd"/>
</dbReference>
<feature type="binding site" evidence="10">
    <location>
        <begin position="23"/>
        <end position="30"/>
    </location>
    <ligand>
        <name>ATP</name>
        <dbReference type="ChEBI" id="CHEBI:30616"/>
    </ligand>
</feature>
<evidence type="ECO:0000256" key="11">
    <source>
        <dbReference type="RuleBase" id="RU003991"/>
    </source>
</evidence>
<evidence type="ECO:0000256" key="10">
    <source>
        <dbReference type="PROSITE-ProRule" id="PRU00560"/>
    </source>
</evidence>
<gene>
    <name evidence="13" type="ORF">JK636_06575</name>
</gene>
<evidence type="ECO:0000256" key="7">
    <source>
        <dbReference type="ARBA" id="ARBA00022840"/>
    </source>
</evidence>
<evidence type="ECO:0000256" key="5">
    <source>
        <dbReference type="ARBA" id="ARBA00022806"/>
    </source>
</evidence>
<dbReference type="RefSeq" id="WP_202748030.1">
    <property type="nucleotide sequence ID" value="NZ_JAESWC010000002.1"/>
</dbReference>
<dbReference type="InterPro" id="IPR039418">
    <property type="entry name" value="LexA-like"/>
</dbReference>
<dbReference type="Gene3D" id="1.10.10.160">
    <property type="match status" value="1"/>
</dbReference>
<dbReference type="Gene3D" id="2.10.109.10">
    <property type="entry name" value="Umud Fragment, subunit A"/>
    <property type="match status" value="1"/>
</dbReference>
<organism evidence="13 14">
    <name type="scientific">Clostridium rhizosphaerae</name>
    <dbReference type="NCBI Taxonomy" id="2803861"/>
    <lineage>
        <taxon>Bacteria</taxon>
        <taxon>Bacillati</taxon>
        <taxon>Bacillota</taxon>
        <taxon>Clostridia</taxon>
        <taxon>Eubacteriales</taxon>
        <taxon>Clostridiaceae</taxon>
        <taxon>Clostridium</taxon>
    </lineage>
</organism>
<keyword evidence="14" id="KW-1185">Reference proteome</keyword>
<evidence type="ECO:0000256" key="6">
    <source>
        <dbReference type="ARBA" id="ARBA00022813"/>
    </source>
</evidence>
<dbReference type="InterPro" id="IPR015927">
    <property type="entry name" value="Peptidase_S24_S26A/B/C"/>
</dbReference>
<keyword evidence="6 11" id="KW-0068">Autocatalytic cleavage</keyword>
<keyword evidence="7 10" id="KW-0067">ATP-binding</keyword>
<proteinExistence type="inferred from homology"/>
<dbReference type="SUPFAM" id="SSF51306">
    <property type="entry name" value="LexA/Signal peptidase"/>
    <property type="match status" value="1"/>
</dbReference>
<keyword evidence="5 10" id="KW-0347">Helicase</keyword>
<evidence type="ECO:0000256" key="9">
    <source>
        <dbReference type="ARBA" id="ARBA00023236"/>
    </source>
</evidence>
<evidence type="ECO:0000256" key="8">
    <source>
        <dbReference type="ARBA" id="ARBA00023204"/>
    </source>
</evidence>
<keyword evidence="8" id="KW-0234">DNA repair</keyword>
<dbReference type="SUPFAM" id="SSF52540">
    <property type="entry name" value="P-loop containing nucleoside triphosphate hydrolases"/>
    <property type="match status" value="1"/>
</dbReference>
<keyword evidence="3" id="KW-0227">DNA damage</keyword>
<evidence type="ECO:0000313" key="13">
    <source>
        <dbReference type="EMBL" id="MBL4935421.1"/>
    </source>
</evidence>
<dbReference type="PANTHER" id="PTHR33516">
    <property type="entry name" value="LEXA REPRESSOR"/>
    <property type="match status" value="1"/>
</dbReference>
<dbReference type="CDD" id="cd06529">
    <property type="entry name" value="S24_LexA-like"/>
    <property type="match status" value="1"/>
</dbReference>